<dbReference type="InterPro" id="IPR051393">
    <property type="entry name" value="ABC_transporter_permease"/>
</dbReference>
<dbReference type="SUPFAM" id="SSF161098">
    <property type="entry name" value="MetI-like"/>
    <property type="match status" value="1"/>
</dbReference>
<dbReference type="GO" id="GO:0055085">
    <property type="term" value="P:transmembrane transport"/>
    <property type="evidence" value="ECO:0007669"/>
    <property type="project" value="InterPro"/>
</dbReference>
<dbReference type="AlphaFoldDB" id="A0A4S4BQQ0"/>
<name>A0A4S4BQQ0_9BACL</name>
<evidence type="ECO:0000313" key="9">
    <source>
        <dbReference type="EMBL" id="THF77282.1"/>
    </source>
</evidence>
<keyword evidence="10" id="KW-1185">Reference proteome</keyword>
<comment type="caution">
    <text evidence="9">The sequence shown here is derived from an EMBL/GenBank/DDBJ whole genome shotgun (WGS) entry which is preliminary data.</text>
</comment>
<dbReference type="EMBL" id="SSOB01000020">
    <property type="protein sequence ID" value="THF77282.1"/>
    <property type="molecule type" value="Genomic_DNA"/>
</dbReference>
<dbReference type="InterPro" id="IPR000515">
    <property type="entry name" value="MetI-like"/>
</dbReference>
<comment type="subcellular location">
    <subcellularLocation>
        <location evidence="1 7">Cell membrane</location>
        <topology evidence="1 7">Multi-pass membrane protein</topology>
    </subcellularLocation>
</comment>
<feature type="transmembrane region" description="Helical" evidence="7">
    <location>
        <begin position="180"/>
        <end position="199"/>
    </location>
</feature>
<dbReference type="InterPro" id="IPR035906">
    <property type="entry name" value="MetI-like_sf"/>
</dbReference>
<keyword evidence="5 7" id="KW-1133">Transmembrane helix</keyword>
<reference evidence="9 10" key="1">
    <citation type="submission" date="2019-04" db="EMBL/GenBank/DDBJ databases">
        <title>Cohnella sp. nov. isolated from preserved vegetables.</title>
        <authorList>
            <person name="Lin S.-Y."/>
            <person name="Hung M.-H."/>
            <person name="Young C.-C."/>
        </authorList>
    </citation>
    <scope>NUCLEOTIDE SEQUENCE [LARGE SCALE GENOMIC DNA]</scope>
    <source>
        <strain evidence="9 10">CC-MHH1044</strain>
    </source>
</reference>
<feature type="transmembrane region" description="Helical" evidence="7">
    <location>
        <begin position="90"/>
        <end position="111"/>
    </location>
</feature>
<dbReference type="PANTHER" id="PTHR30193:SF41">
    <property type="entry name" value="DIACETYLCHITOBIOSE UPTAKE SYSTEM PERMEASE PROTEIN NGCF"/>
    <property type="match status" value="1"/>
</dbReference>
<dbReference type="OrthoDB" id="9788108at2"/>
<gene>
    <name evidence="9" type="ORF">E6C55_16580</name>
</gene>
<evidence type="ECO:0000256" key="6">
    <source>
        <dbReference type="ARBA" id="ARBA00023136"/>
    </source>
</evidence>
<evidence type="ECO:0000256" key="4">
    <source>
        <dbReference type="ARBA" id="ARBA00022692"/>
    </source>
</evidence>
<feature type="transmembrane region" description="Helical" evidence="7">
    <location>
        <begin position="27"/>
        <end position="48"/>
    </location>
</feature>
<evidence type="ECO:0000259" key="8">
    <source>
        <dbReference type="PROSITE" id="PS50928"/>
    </source>
</evidence>
<keyword evidence="3" id="KW-1003">Cell membrane</keyword>
<dbReference type="CDD" id="cd06261">
    <property type="entry name" value="TM_PBP2"/>
    <property type="match status" value="1"/>
</dbReference>
<evidence type="ECO:0000256" key="7">
    <source>
        <dbReference type="RuleBase" id="RU363032"/>
    </source>
</evidence>
<evidence type="ECO:0000256" key="1">
    <source>
        <dbReference type="ARBA" id="ARBA00004651"/>
    </source>
</evidence>
<evidence type="ECO:0000256" key="5">
    <source>
        <dbReference type="ARBA" id="ARBA00022989"/>
    </source>
</evidence>
<evidence type="ECO:0000313" key="10">
    <source>
        <dbReference type="Proteomes" id="UP000310636"/>
    </source>
</evidence>
<dbReference type="RefSeq" id="WP_136370927.1">
    <property type="nucleotide sequence ID" value="NZ_SSOB01000020.1"/>
</dbReference>
<feature type="domain" description="ABC transmembrane type-1" evidence="8">
    <location>
        <begin position="86"/>
        <end position="297"/>
    </location>
</feature>
<accession>A0A4S4BQQ0</accession>
<sequence length="306" mass="34394">MDQTAAAAAQSTQSTKRKRFAPYRQNISGYLFLVPAAVLFILFLWVPIVKGLIFSFYHIDFVNGDTFVGFDNYRTVFHDPEIGTAVKNTLYYMLLCLLIGFWVPILFAIAISEIKRFQGVFRVAAYLPNVIPVVVLYGLWRWIYDPVGPINALLGKLGADQILFMTDTRWSMLSLVIMETWQQFGSGMLIYLAAVLSIPKDWYEAAEIDGAGIWARVRHITLPSIKNLVMLMLILQLIATSQGYQSQLAMLDGGPLNATLTYGLKIVKYAFTRLEYGVASAMGVLMFLVLGVLAIIQFRMSNREGD</sequence>
<dbReference type="Proteomes" id="UP000310636">
    <property type="component" value="Unassembled WGS sequence"/>
</dbReference>
<keyword evidence="2 7" id="KW-0813">Transport</keyword>
<dbReference type="GO" id="GO:0005886">
    <property type="term" value="C:plasma membrane"/>
    <property type="evidence" value="ECO:0007669"/>
    <property type="project" value="UniProtKB-SubCell"/>
</dbReference>
<dbReference type="PANTHER" id="PTHR30193">
    <property type="entry name" value="ABC TRANSPORTER PERMEASE PROTEIN"/>
    <property type="match status" value="1"/>
</dbReference>
<dbReference type="PROSITE" id="PS50928">
    <property type="entry name" value="ABC_TM1"/>
    <property type="match status" value="1"/>
</dbReference>
<keyword evidence="6 7" id="KW-0472">Membrane</keyword>
<feature type="transmembrane region" description="Helical" evidence="7">
    <location>
        <begin position="123"/>
        <end position="143"/>
    </location>
</feature>
<keyword evidence="4 7" id="KW-0812">Transmembrane</keyword>
<evidence type="ECO:0000256" key="3">
    <source>
        <dbReference type="ARBA" id="ARBA00022475"/>
    </source>
</evidence>
<organism evidence="9 10">
    <name type="scientific">Cohnella fermenti</name>
    <dbReference type="NCBI Taxonomy" id="2565925"/>
    <lineage>
        <taxon>Bacteria</taxon>
        <taxon>Bacillati</taxon>
        <taxon>Bacillota</taxon>
        <taxon>Bacilli</taxon>
        <taxon>Bacillales</taxon>
        <taxon>Paenibacillaceae</taxon>
        <taxon>Cohnella</taxon>
    </lineage>
</organism>
<proteinExistence type="inferred from homology"/>
<dbReference type="Gene3D" id="1.10.3720.10">
    <property type="entry name" value="MetI-like"/>
    <property type="match status" value="1"/>
</dbReference>
<dbReference type="Pfam" id="PF00528">
    <property type="entry name" value="BPD_transp_1"/>
    <property type="match status" value="1"/>
</dbReference>
<comment type="similarity">
    <text evidence="7">Belongs to the binding-protein-dependent transport system permease family.</text>
</comment>
<evidence type="ECO:0000256" key="2">
    <source>
        <dbReference type="ARBA" id="ARBA00022448"/>
    </source>
</evidence>
<feature type="transmembrane region" description="Helical" evidence="7">
    <location>
        <begin position="276"/>
        <end position="296"/>
    </location>
</feature>
<protein>
    <submittedName>
        <fullName evidence="9">Sugar ABC transporter permease</fullName>
    </submittedName>
</protein>